<accession>A0A268P1E1</accession>
<dbReference type="Proteomes" id="UP000216207">
    <property type="component" value="Unassembled WGS sequence"/>
</dbReference>
<evidence type="ECO:0000313" key="5">
    <source>
        <dbReference type="Proteomes" id="UP000216207"/>
    </source>
</evidence>
<organism evidence="4 5">
    <name type="scientific">Shouchella clausii</name>
    <name type="common">Alkalihalobacillus clausii</name>
    <dbReference type="NCBI Taxonomy" id="79880"/>
    <lineage>
        <taxon>Bacteria</taxon>
        <taxon>Bacillati</taxon>
        <taxon>Bacillota</taxon>
        <taxon>Bacilli</taxon>
        <taxon>Bacillales</taxon>
        <taxon>Bacillaceae</taxon>
        <taxon>Shouchella</taxon>
    </lineage>
</organism>
<comment type="caution">
    <text evidence="4">The sequence shown here is derived from an EMBL/GenBank/DDBJ whole genome shotgun (WGS) entry which is preliminary data.</text>
</comment>
<dbReference type="InterPro" id="IPR013766">
    <property type="entry name" value="Thioredoxin_domain"/>
</dbReference>
<dbReference type="InterPro" id="IPR050553">
    <property type="entry name" value="Thioredoxin_ResA/DsbE_sf"/>
</dbReference>
<evidence type="ECO:0000259" key="3">
    <source>
        <dbReference type="PROSITE" id="PS51352"/>
    </source>
</evidence>
<feature type="transmembrane region" description="Helical" evidence="2">
    <location>
        <begin position="9"/>
        <end position="26"/>
    </location>
</feature>
<proteinExistence type="predicted"/>
<keyword evidence="2" id="KW-1133">Transmembrane helix</keyword>
<dbReference type="Gene3D" id="3.40.30.10">
    <property type="entry name" value="Glutaredoxin"/>
    <property type="match status" value="1"/>
</dbReference>
<dbReference type="InterPro" id="IPR000866">
    <property type="entry name" value="AhpC/TSA"/>
</dbReference>
<dbReference type="GO" id="GO:0016209">
    <property type="term" value="F:antioxidant activity"/>
    <property type="evidence" value="ECO:0007669"/>
    <property type="project" value="InterPro"/>
</dbReference>
<gene>
    <name evidence="4" type="ORF">CHH72_07870</name>
</gene>
<keyword evidence="1" id="KW-1015">Disulfide bond</keyword>
<evidence type="ECO:0000313" key="4">
    <source>
        <dbReference type="EMBL" id="PAE89547.1"/>
    </source>
</evidence>
<dbReference type="PANTHER" id="PTHR42852:SF17">
    <property type="entry name" value="THIOREDOXIN-LIKE PROTEIN HI_1115"/>
    <property type="match status" value="1"/>
</dbReference>
<keyword evidence="2" id="KW-0472">Membrane</keyword>
<dbReference type="RefSeq" id="WP_095326365.1">
    <property type="nucleotide sequence ID" value="NZ_NPCC01000008.1"/>
</dbReference>
<dbReference type="GO" id="GO:0016491">
    <property type="term" value="F:oxidoreductase activity"/>
    <property type="evidence" value="ECO:0007669"/>
    <property type="project" value="InterPro"/>
</dbReference>
<dbReference type="EMBL" id="NPCC01000008">
    <property type="protein sequence ID" value="PAE89547.1"/>
    <property type="molecule type" value="Genomic_DNA"/>
</dbReference>
<dbReference type="CDD" id="cd02966">
    <property type="entry name" value="TlpA_like_family"/>
    <property type="match status" value="1"/>
</dbReference>
<reference evidence="4 5" key="1">
    <citation type="submission" date="2017-07" db="EMBL/GenBank/DDBJ databases">
        <title>Isolation and whole genome analysis of endospore-forming bacteria from heroin.</title>
        <authorList>
            <person name="Kalinowski J."/>
            <person name="Ahrens B."/>
            <person name="Al-Dilaimi A."/>
            <person name="Winkler A."/>
            <person name="Wibberg D."/>
            <person name="Schleenbecker U."/>
            <person name="Ruckert C."/>
            <person name="Wolfel R."/>
            <person name="Grass G."/>
        </authorList>
    </citation>
    <scope>NUCLEOTIDE SEQUENCE [LARGE SCALE GENOMIC DNA]</scope>
    <source>
        <strain evidence="4 5">7539</strain>
    </source>
</reference>
<dbReference type="SUPFAM" id="SSF52833">
    <property type="entry name" value="Thioredoxin-like"/>
    <property type="match status" value="1"/>
</dbReference>
<protein>
    <recommendedName>
        <fullName evidence="3">Thioredoxin domain-containing protein</fullName>
    </recommendedName>
</protein>
<dbReference type="InterPro" id="IPR036249">
    <property type="entry name" value="Thioredoxin-like_sf"/>
</dbReference>
<name>A0A268P1E1_SHOCL</name>
<evidence type="ECO:0000256" key="1">
    <source>
        <dbReference type="ARBA" id="ARBA00023157"/>
    </source>
</evidence>
<dbReference type="PANTHER" id="PTHR42852">
    <property type="entry name" value="THIOL:DISULFIDE INTERCHANGE PROTEIN DSBE"/>
    <property type="match status" value="1"/>
</dbReference>
<feature type="domain" description="Thioredoxin" evidence="3">
    <location>
        <begin position="46"/>
        <end position="189"/>
    </location>
</feature>
<evidence type="ECO:0000256" key="2">
    <source>
        <dbReference type="SAM" id="Phobius"/>
    </source>
</evidence>
<dbReference type="PROSITE" id="PS51352">
    <property type="entry name" value="THIOREDOXIN_2"/>
    <property type="match status" value="1"/>
</dbReference>
<keyword evidence="2" id="KW-0812">Transmembrane</keyword>
<dbReference type="Pfam" id="PF00578">
    <property type="entry name" value="AhpC-TSA"/>
    <property type="match status" value="1"/>
</dbReference>
<sequence length="193" mass="21624">MIRSIRRSILFFILVAAILAVGWFHFKTESIFRHVEAIVHAMEEGVHEGKAAPTFALPSLSGGIGEFDPKKGAHSYTMVHFFATWCYPCQEEMPLIVEAEKRLRQQGDHFVAVNLTSEETSTQEVKAFLTHFNATFDPLLDKEGDIQKQYQIFGIPTTLIVDREGRIVRRINGAMDEGMLTELPPFSVAGAGL</sequence>
<dbReference type="AlphaFoldDB" id="A0A268P1E1"/>